<reference evidence="2 3" key="1">
    <citation type="submission" date="2015-08" db="EMBL/GenBank/DDBJ databases">
        <title>Next Generation Sequencing and Analysis of the Genome of Puccinia sorghi L Schw, the Causal Agent of Maize Common Rust.</title>
        <authorList>
            <person name="Rochi L."/>
            <person name="Burguener G."/>
            <person name="Darino M."/>
            <person name="Turjanski A."/>
            <person name="Kreff E."/>
            <person name="Dieguez M.J."/>
            <person name="Sacco F."/>
        </authorList>
    </citation>
    <scope>NUCLEOTIDE SEQUENCE [LARGE SCALE GENOMIC DNA]</scope>
    <source>
        <strain evidence="2 3">RO10H11247</strain>
    </source>
</reference>
<proteinExistence type="predicted"/>
<keyword evidence="1" id="KW-1133">Transmembrane helix</keyword>
<evidence type="ECO:0000256" key="1">
    <source>
        <dbReference type="SAM" id="Phobius"/>
    </source>
</evidence>
<dbReference type="AlphaFoldDB" id="A0A0L6UG48"/>
<evidence type="ECO:0000313" key="2">
    <source>
        <dbReference type="EMBL" id="KNZ47524.1"/>
    </source>
</evidence>
<dbReference type="EMBL" id="LAVV01011645">
    <property type="protein sequence ID" value="KNZ47524.1"/>
    <property type="molecule type" value="Genomic_DNA"/>
</dbReference>
<keyword evidence="1" id="KW-0472">Membrane</keyword>
<sequence length="142" mass="15882">VGISTIDEKLESICAHYHVMNELMGVQAFINPWFKVDAQADNKTATLSLSEPAGNKIRSSEMESNNDYLLYVPRCSLTLKCLDGTCGNCSMMSFLLTCAIKLFAIVFIVCLLFFFFDFDMKCSTLVSFACMRITVELAVDLQ</sequence>
<name>A0A0L6UG48_9BASI</name>
<feature type="transmembrane region" description="Helical" evidence="1">
    <location>
        <begin position="91"/>
        <end position="116"/>
    </location>
</feature>
<evidence type="ECO:0000313" key="3">
    <source>
        <dbReference type="Proteomes" id="UP000037035"/>
    </source>
</evidence>
<keyword evidence="3" id="KW-1185">Reference proteome</keyword>
<gene>
    <name evidence="2" type="ORF">VP01_6333g1</name>
</gene>
<comment type="caution">
    <text evidence="2">The sequence shown here is derived from an EMBL/GenBank/DDBJ whole genome shotgun (WGS) entry which is preliminary data.</text>
</comment>
<dbReference type="VEuPathDB" id="FungiDB:VP01_6333g1"/>
<protein>
    <submittedName>
        <fullName evidence="2">Uncharacterized protein</fullName>
    </submittedName>
</protein>
<feature type="non-terminal residue" evidence="2">
    <location>
        <position position="1"/>
    </location>
</feature>
<organism evidence="2 3">
    <name type="scientific">Puccinia sorghi</name>
    <dbReference type="NCBI Taxonomy" id="27349"/>
    <lineage>
        <taxon>Eukaryota</taxon>
        <taxon>Fungi</taxon>
        <taxon>Dikarya</taxon>
        <taxon>Basidiomycota</taxon>
        <taxon>Pucciniomycotina</taxon>
        <taxon>Pucciniomycetes</taxon>
        <taxon>Pucciniales</taxon>
        <taxon>Pucciniaceae</taxon>
        <taxon>Puccinia</taxon>
    </lineage>
</organism>
<accession>A0A0L6UG48</accession>
<dbReference type="STRING" id="27349.A0A0L6UG48"/>
<dbReference type="Proteomes" id="UP000037035">
    <property type="component" value="Unassembled WGS sequence"/>
</dbReference>
<keyword evidence="1" id="KW-0812">Transmembrane</keyword>